<dbReference type="Gene3D" id="3.40.50.10890">
    <property type="match status" value="1"/>
</dbReference>
<protein>
    <recommendedName>
        <fullName evidence="6">MBL fold hydrolase</fullName>
    </recommendedName>
</protein>
<evidence type="ECO:0000259" key="2">
    <source>
        <dbReference type="SMART" id="SM00849"/>
    </source>
</evidence>
<keyword evidence="1" id="KW-0378">Hydrolase</keyword>
<evidence type="ECO:0008006" key="6">
    <source>
        <dbReference type="Google" id="ProtNLM"/>
    </source>
</evidence>
<evidence type="ECO:0000313" key="5">
    <source>
        <dbReference type="Proteomes" id="UP000231263"/>
    </source>
</evidence>
<dbReference type="GO" id="GO:0004521">
    <property type="term" value="F:RNA endonuclease activity"/>
    <property type="evidence" value="ECO:0007669"/>
    <property type="project" value="TreeGrafter"/>
</dbReference>
<dbReference type="Proteomes" id="UP000231263">
    <property type="component" value="Unassembled WGS sequence"/>
</dbReference>
<name>A0A2M7XFF8_9BACT</name>
<dbReference type="SMART" id="SM01027">
    <property type="entry name" value="Beta-Casp"/>
    <property type="match status" value="1"/>
</dbReference>
<gene>
    <name evidence="4" type="ORF">CO173_02410</name>
</gene>
<evidence type="ECO:0000313" key="4">
    <source>
        <dbReference type="EMBL" id="PJA46598.1"/>
    </source>
</evidence>
<proteinExistence type="predicted"/>
<dbReference type="InterPro" id="IPR011108">
    <property type="entry name" value="RMMBL"/>
</dbReference>
<dbReference type="SUPFAM" id="SSF56281">
    <property type="entry name" value="Metallo-hydrolase/oxidoreductase"/>
    <property type="match status" value="1"/>
</dbReference>
<organism evidence="4 5">
    <name type="scientific">Candidatus Uhrbacteria bacterium CG_4_9_14_3_um_filter_41_35</name>
    <dbReference type="NCBI Taxonomy" id="1975034"/>
    <lineage>
        <taxon>Bacteria</taxon>
        <taxon>Candidatus Uhriibacteriota</taxon>
    </lineage>
</organism>
<dbReference type="GO" id="GO:0016787">
    <property type="term" value="F:hydrolase activity"/>
    <property type="evidence" value="ECO:0007669"/>
    <property type="project" value="UniProtKB-KW"/>
</dbReference>
<dbReference type="Pfam" id="PF00753">
    <property type="entry name" value="Lactamase_B"/>
    <property type="match status" value="1"/>
</dbReference>
<comment type="caution">
    <text evidence="4">The sequence shown here is derived from an EMBL/GenBank/DDBJ whole genome shotgun (WGS) entry which is preliminary data.</text>
</comment>
<dbReference type="CDD" id="cd16295">
    <property type="entry name" value="TTHA0252-CPSF-like_MBL-fold"/>
    <property type="match status" value="1"/>
</dbReference>
<evidence type="ECO:0000256" key="1">
    <source>
        <dbReference type="ARBA" id="ARBA00022801"/>
    </source>
</evidence>
<evidence type="ECO:0000259" key="3">
    <source>
        <dbReference type="SMART" id="SM01027"/>
    </source>
</evidence>
<dbReference type="InterPro" id="IPR022712">
    <property type="entry name" value="Beta_Casp"/>
</dbReference>
<dbReference type="EMBL" id="PFWT01000009">
    <property type="protein sequence ID" value="PJA46598.1"/>
    <property type="molecule type" value="Genomic_DNA"/>
</dbReference>
<dbReference type="Pfam" id="PF10996">
    <property type="entry name" value="Beta-Casp"/>
    <property type="match status" value="1"/>
</dbReference>
<dbReference type="InterPro" id="IPR036866">
    <property type="entry name" value="RibonucZ/Hydroxyglut_hydro"/>
</dbReference>
<accession>A0A2M7XFF8</accession>
<feature type="domain" description="Metallo-beta-lactamase" evidence="2">
    <location>
        <begin position="13"/>
        <end position="242"/>
    </location>
</feature>
<dbReference type="InterPro" id="IPR001279">
    <property type="entry name" value="Metallo-B-lactamas"/>
</dbReference>
<dbReference type="PANTHER" id="PTHR11203:SF37">
    <property type="entry name" value="INTEGRATOR COMPLEX SUBUNIT 11"/>
    <property type="match status" value="1"/>
</dbReference>
<dbReference type="AlphaFoldDB" id="A0A2M7XFF8"/>
<dbReference type="Gene3D" id="3.60.15.10">
    <property type="entry name" value="Ribonuclease Z/Hydroxyacylglutathione hydrolase-like"/>
    <property type="match status" value="1"/>
</dbReference>
<reference evidence="5" key="1">
    <citation type="submission" date="2017-09" db="EMBL/GenBank/DDBJ databases">
        <title>Depth-based differentiation of microbial function through sediment-hosted aquifers and enrichment of novel symbionts in the deep terrestrial subsurface.</title>
        <authorList>
            <person name="Probst A.J."/>
            <person name="Ladd B."/>
            <person name="Jarett J.K."/>
            <person name="Geller-Mcgrath D.E."/>
            <person name="Sieber C.M.K."/>
            <person name="Emerson J.B."/>
            <person name="Anantharaman K."/>
            <person name="Thomas B.C."/>
            <person name="Malmstrom R."/>
            <person name="Stieglmeier M."/>
            <person name="Klingl A."/>
            <person name="Woyke T."/>
            <person name="Ryan C.M."/>
            <person name="Banfield J.F."/>
        </authorList>
    </citation>
    <scope>NUCLEOTIDE SEQUENCE [LARGE SCALE GENOMIC DNA]</scope>
</reference>
<dbReference type="SMART" id="SM00849">
    <property type="entry name" value="Lactamase_B"/>
    <property type="match status" value="1"/>
</dbReference>
<dbReference type="InterPro" id="IPR050698">
    <property type="entry name" value="MBL"/>
</dbReference>
<sequence>MKLSFHGGVRGVTGSCYLLQTSKAKILIDCGMFQGERLCGKQNFEEFNFDPTEIDAVLISHAHYDHTGRVPLLIKKGFSGKIFATPPTKSLSQYILADAVSVMEMNAEKCGDEVLYDQADVKTMLERVFGVNYHTEFELAPGLKAMFHDAGHILGSAYISLDISADETADGKPARLVFSGDIGNDDVPILPSTEPIHNADYVICESTYGDRDHVSTSERLDTLKDITRRVIERGGTLIIPAFSIERTQELIYALDTMFEAGDLPDVPIYLDSPLAIRATQVYRDFKHYLKFDRPIFSSSDHDFFTFPRLKETLSVDDSKTINNNNGSKIIIAGSGMMTGGRVLHHLKLYLSGEKNGVLIIGYQAENTLGRKIEEGVKNVSIYGDEIPVRAEIQKMDSFSAHGDREKLRKWLQSGKDKARKIFLVHGDQVVKTGFRDFLAEEINSEIIIPEFEQVFEL</sequence>
<dbReference type="Pfam" id="PF07521">
    <property type="entry name" value="RMMBL"/>
    <property type="match status" value="1"/>
</dbReference>
<dbReference type="PANTHER" id="PTHR11203">
    <property type="entry name" value="CLEAVAGE AND POLYADENYLATION SPECIFICITY FACTOR FAMILY MEMBER"/>
    <property type="match status" value="1"/>
</dbReference>
<feature type="domain" description="Beta-Casp" evidence="3">
    <location>
        <begin position="247"/>
        <end position="372"/>
    </location>
</feature>